<keyword evidence="2" id="KW-1185">Reference proteome</keyword>
<gene>
    <name evidence="1" type="ORF">AWC01_02855</name>
</gene>
<reference evidence="1 2" key="1">
    <citation type="submission" date="2016-01" db="EMBL/GenBank/DDBJ databases">
        <title>The new phylogeny of the genus Mycobacterium.</title>
        <authorList>
            <person name="Tarcisio F."/>
            <person name="Conor M."/>
            <person name="Antonella G."/>
            <person name="Elisabetta G."/>
            <person name="Giulia F.S."/>
            <person name="Sara T."/>
            <person name="Anna F."/>
            <person name="Clotilde B."/>
            <person name="Roberto B."/>
            <person name="Veronica D.S."/>
            <person name="Fabio R."/>
            <person name="Monica P."/>
            <person name="Olivier J."/>
            <person name="Enrico T."/>
            <person name="Nicola S."/>
        </authorList>
    </citation>
    <scope>NUCLEOTIDE SEQUENCE [LARGE SCALE GENOMIC DNA]</scope>
    <source>
        <strain evidence="1 2">DSM 44339</strain>
    </source>
</reference>
<dbReference type="AlphaFoldDB" id="A0A1X1TJB4"/>
<evidence type="ECO:0000313" key="1">
    <source>
        <dbReference type="EMBL" id="ORV44672.1"/>
    </source>
</evidence>
<comment type="caution">
    <text evidence="1">The sequence shown here is derived from an EMBL/GenBank/DDBJ whole genome shotgun (WGS) entry which is preliminary data.</text>
</comment>
<sequence length="79" mass="8507">MLLGSVAVPGRRILVDVGHVVGGEHRSLLMRRRCPAVRRAGIRVSGRGGVVCIGRSLERPLRPFTRAFDGCGRRCAAVS</sequence>
<proteinExistence type="predicted"/>
<dbReference type="EMBL" id="LQOS01000011">
    <property type="protein sequence ID" value="ORV44672.1"/>
    <property type="molecule type" value="Genomic_DNA"/>
</dbReference>
<name>A0A1X1TJB4_9MYCO</name>
<protein>
    <submittedName>
        <fullName evidence="1">Uncharacterized protein</fullName>
    </submittedName>
</protein>
<evidence type="ECO:0000313" key="2">
    <source>
        <dbReference type="Proteomes" id="UP000193564"/>
    </source>
</evidence>
<dbReference type="Proteomes" id="UP000193564">
    <property type="component" value="Unassembled WGS sequence"/>
</dbReference>
<accession>A0A1X1TJB4</accession>
<organism evidence="1 2">
    <name type="scientific">Mycolicibacterium doricum</name>
    <dbReference type="NCBI Taxonomy" id="126673"/>
    <lineage>
        <taxon>Bacteria</taxon>
        <taxon>Bacillati</taxon>
        <taxon>Actinomycetota</taxon>
        <taxon>Actinomycetes</taxon>
        <taxon>Mycobacteriales</taxon>
        <taxon>Mycobacteriaceae</taxon>
        <taxon>Mycolicibacterium</taxon>
    </lineage>
</organism>